<keyword evidence="3" id="KW-1185">Reference proteome</keyword>
<comment type="caution">
    <text evidence="2">The sequence shown here is derived from an EMBL/GenBank/DDBJ whole genome shotgun (WGS) entry which is preliminary data.</text>
</comment>
<evidence type="ECO:0008006" key="4">
    <source>
        <dbReference type="Google" id="ProtNLM"/>
    </source>
</evidence>
<gene>
    <name evidence="2" type="ORF">SHI21_02750</name>
</gene>
<dbReference type="EMBL" id="JAYGJQ010000001">
    <property type="protein sequence ID" value="MEA9355099.1"/>
    <property type="molecule type" value="Genomic_DNA"/>
</dbReference>
<proteinExistence type="predicted"/>
<protein>
    <recommendedName>
        <fullName evidence="4">Organic solvent tolerance-like N-terminal domain-containing protein</fullName>
    </recommendedName>
</protein>
<evidence type="ECO:0000256" key="1">
    <source>
        <dbReference type="SAM" id="SignalP"/>
    </source>
</evidence>
<name>A0ABU5VPY9_9BACT</name>
<feature type="signal peptide" evidence="1">
    <location>
        <begin position="1"/>
        <end position="21"/>
    </location>
</feature>
<evidence type="ECO:0000313" key="2">
    <source>
        <dbReference type="EMBL" id="MEA9355099.1"/>
    </source>
</evidence>
<reference evidence="2 3" key="1">
    <citation type="submission" date="2023-11" db="EMBL/GenBank/DDBJ databases">
        <title>A Novel Polar Bacteriovorax (B. antarcticus) Isolated from the Biocrust in Antarctica.</title>
        <authorList>
            <person name="Mun W."/>
            <person name="Choi S.Y."/>
            <person name="Mitchell R.J."/>
        </authorList>
    </citation>
    <scope>NUCLEOTIDE SEQUENCE [LARGE SCALE GENOMIC DNA]</scope>
    <source>
        <strain evidence="2 3">PP10</strain>
    </source>
</reference>
<feature type="chain" id="PRO_5045529933" description="Organic solvent tolerance-like N-terminal domain-containing protein" evidence="1">
    <location>
        <begin position="22"/>
        <end position="135"/>
    </location>
</feature>
<dbReference type="RefSeq" id="WP_323574588.1">
    <property type="nucleotide sequence ID" value="NZ_JAYGJQ010000001.1"/>
</dbReference>
<sequence length="135" mass="15301">MKNIQWLLLIILSVLSFGVSAAESCPYSIEGATVMLTLPNKVNVKISSAAMCNQKIYFADRFFDADVEVWKMGKLVGKFYSRRVSYDMKSLKIILQNSLLLESEVILDKKAKDISFMMIDLKKNKVSSSMGEVRF</sequence>
<keyword evidence="1" id="KW-0732">Signal</keyword>
<dbReference type="Proteomes" id="UP001302274">
    <property type="component" value="Unassembled WGS sequence"/>
</dbReference>
<accession>A0ABU5VPY9</accession>
<evidence type="ECO:0000313" key="3">
    <source>
        <dbReference type="Proteomes" id="UP001302274"/>
    </source>
</evidence>
<organism evidence="2 3">
    <name type="scientific">Bacteriovorax antarcticus</name>
    <dbReference type="NCBI Taxonomy" id="3088717"/>
    <lineage>
        <taxon>Bacteria</taxon>
        <taxon>Pseudomonadati</taxon>
        <taxon>Bdellovibrionota</taxon>
        <taxon>Bacteriovoracia</taxon>
        <taxon>Bacteriovoracales</taxon>
        <taxon>Bacteriovoracaceae</taxon>
        <taxon>Bacteriovorax</taxon>
    </lineage>
</organism>